<feature type="region of interest" description="Disordered" evidence="1">
    <location>
        <begin position="339"/>
        <end position="389"/>
    </location>
</feature>
<dbReference type="OMA" id="RNNIDTC"/>
<protein>
    <recommendedName>
        <fullName evidence="4">Ubiquitin-like protease family profile domain-containing protein</fullName>
    </recommendedName>
</protein>
<dbReference type="PANTHER" id="PTHR34835">
    <property type="entry name" value="OS07G0283600 PROTEIN-RELATED"/>
    <property type="match status" value="1"/>
</dbReference>
<proteinExistence type="predicted"/>
<evidence type="ECO:0008006" key="4">
    <source>
        <dbReference type="Google" id="ProtNLM"/>
    </source>
</evidence>
<evidence type="ECO:0000313" key="3">
    <source>
        <dbReference type="Proteomes" id="UP000298652"/>
    </source>
</evidence>
<gene>
    <name evidence="2" type="ORF">SEVIR_6G195700v2</name>
</gene>
<dbReference type="AlphaFoldDB" id="A0A4U6U5D7"/>
<dbReference type="InterPro" id="IPR038765">
    <property type="entry name" value="Papain-like_cys_pep_sf"/>
</dbReference>
<organism evidence="2 3">
    <name type="scientific">Setaria viridis</name>
    <name type="common">Green bristlegrass</name>
    <name type="synonym">Setaria italica subsp. viridis</name>
    <dbReference type="NCBI Taxonomy" id="4556"/>
    <lineage>
        <taxon>Eukaryota</taxon>
        <taxon>Viridiplantae</taxon>
        <taxon>Streptophyta</taxon>
        <taxon>Embryophyta</taxon>
        <taxon>Tracheophyta</taxon>
        <taxon>Spermatophyta</taxon>
        <taxon>Magnoliopsida</taxon>
        <taxon>Liliopsida</taxon>
        <taxon>Poales</taxon>
        <taxon>Poaceae</taxon>
        <taxon>PACMAD clade</taxon>
        <taxon>Panicoideae</taxon>
        <taxon>Panicodae</taxon>
        <taxon>Paniceae</taxon>
        <taxon>Cenchrinae</taxon>
        <taxon>Setaria</taxon>
    </lineage>
</organism>
<dbReference type="PANTHER" id="PTHR34835:SF71">
    <property type="entry name" value="UBIQUITIN-LIKE PROTEASE FAMILY PROFILE DOMAIN-CONTAINING PROTEIN"/>
    <property type="match status" value="1"/>
</dbReference>
<sequence>MHLLFDAPSTFNLFVDHLTLQQRRRIKAMGFGGLLYVSAERLESRELLKFLFDRLDPKTMVINVTKDKGIHVTPFVVKLVLDLPEGSEDIDLHAHIQASKVLSAFKTLLGLEESHNLHASHLQNTLKDDRELGSGTITDHMAIRFFFIIACNKLMFPSTDNNIRCKDVYMTRDLSCLLALNWCKAVVDDFREAALTWQADKAKKSFSGCARLPIILYLGNLECRHQIEHTDTPRVKYFRQNLRNNIDTCYHTSLNPSSNTPPSIEPLATTCFLSMEAELRGLVDEISGGPRKTQAMLALASFDTKAKKASSYISIGQQILSDAHQAAIRTLQEILNDEMHGNNSEDHDNQPHTCDAPQADDVDMYDGHNAQNVGSEHVFGGTNQELNQGIPEGLQQNKTQEQDLPPSEALHDIKAPQIKAHAVRKKFHTAMKCKSDIFICTGLREFSGSEISESFLDGEMLSTQFMSYFVACMSYDECHMADGGGYRVFLSQELGGYVNIEEDEDFSQWESHQALVVLQRDIEDLDPTKVKLFLLPVMEEEHYNIYCINFIHDRIDLATDFKIKQFTRFKRPIIDVCMHSHDSDCGFYAIKFMKLWNGDSFHVLILTVSLTIFTKTQCF</sequence>
<dbReference type="Gramene" id="TKW10860">
    <property type="protein sequence ID" value="TKW10860"/>
    <property type="gene ID" value="SEVIR_6G195700v2"/>
</dbReference>
<accession>A0A4U6U5D7</accession>
<keyword evidence="3" id="KW-1185">Reference proteome</keyword>
<dbReference type="SUPFAM" id="SSF54001">
    <property type="entry name" value="Cysteine proteinases"/>
    <property type="match status" value="1"/>
</dbReference>
<feature type="compositionally biased region" description="Basic and acidic residues" evidence="1">
    <location>
        <begin position="339"/>
        <end position="350"/>
    </location>
</feature>
<evidence type="ECO:0000313" key="2">
    <source>
        <dbReference type="EMBL" id="TKW10860.1"/>
    </source>
</evidence>
<evidence type="ECO:0000256" key="1">
    <source>
        <dbReference type="SAM" id="MobiDB-lite"/>
    </source>
</evidence>
<name>A0A4U6U5D7_SETVI</name>
<reference evidence="2" key="1">
    <citation type="submission" date="2019-03" db="EMBL/GenBank/DDBJ databases">
        <title>WGS assembly of Setaria viridis.</title>
        <authorList>
            <person name="Huang P."/>
            <person name="Jenkins J."/>
            <person name="Grimwood J."/>
            <person name="Barry K."/>
            <person name="Healey A."/>
            <person name="Mamidi S."/>
            <person name="Sreedasyam A."/>
            <person name="Shu S."/>
            <person name="Feldman M."/>
            <person name="Wu J."/>
            <person name="Yu Y."/>
            <person name="Chen C."/>
            <person name="Johnson J."/>
            <person name="Rokhsar D."/>
            <person name="Baxter I."/>
            <person name="Schmutz J."/>
            <person name="Brutnell T."/>
            <person name="Kellogg E."/>
        </authorList>
    </citation>
    <scope>NUCLEOTIDE SEQUENCE [LARGE SCALE GENOMIC DNA]</scope>
</reference>
<dbReference type="Proteomes" id="UP000298652">
    <property type="component" value="Chromosome 6"/>
</dbReference>
<dbReference type="EMBL" id="CM016557">
    <property type="protein sequence ID" value="TKW10860.1"/>
    <property type="molecule type" value="Genomic_DNA"/>
</dbReference>